<sequence length="160" mass="18202">MPSNGIIGRLSTIQEAELQRLVHQLQLSDGSPSTSASMLVTMSSLDRMSLMTFYFLNEIDEHEIFVEIGDIVDGAVLHDEYIDEMLAMSMSQIRKIVQPEITTPFDLFRVSTIEIVEEIPTTLALEFTKDDIVDVLFNNPIGSIEERPNFVDHLFPLMFY</sequence>
<accession>A0A438CGW5</accession>
<dbReference type="Proteomes" id="UP000288805">
    <property type="component" value="Unassembled WGS sequence"/>
</dbReference>
<gene>
    <name evidence="1" type="ORF">CK203_096068</name>
</gene>
<reference evidence="1 2" key="1">
    <citation type="journal article" date="2018" name="PLoS Genet.">
        <title>Population sequencing reveals clonal diversity and ancestral inbreeding in the grapevine cultivar Chardonnay.</title>
        <authorList>
            <person name="Roach M.J."/>
            <person name="Johnson D.L."/>
            <person name="Bohlmann J."/>
            <person name="van Vuuren H.J."/>
            <person name="Jones S.J."/>
            <person name="Pretorius I.S."/>
            <person name="Schmidt S.A."/>
            <person name="Borneman A.R."/>
        </authorList>
    </citation>
    <scope>NUCLEOTIDE SEQUENCE [LARGE SCALE GENOMIC DNA]</scope>
    <source>
        <strain evidence="2">cv. Chardonnay</strain>
        <tissue evidence="1">Leaf</tissue>
    </source>
</reference>
<dbReference type="EMBL" id="QGNW01002236">
    <property type="protein sequence ID" value="RVW22395.1"/>
    <property type="molecule type" value="Genomic_DNA"/>
</dbReference>
<protein>
    <submittedName>
        <fullName evidence="1">Uncharacterized protein</fullName>
    </submittedName>
</protein>
<evidence type="ECO:0000313" key="2">
    <source>
        <dbReference type="Proteomes" id="UP000288805"/>
    </source>
</evidence>
<comment type="caution">
    <text evidence="1">The sequence shown here is derived from an EMBL/GenBank/DDBJ whole genome shotgun (WGS) entry which is preliminary data.</text>
</comment>
<name>A0A438CGW5_VITVI</name>
<evidence type="ECO:0000313" key="1">
    <source>
        <dbReference type="EMBL" id="RVW22395.1"/>
    </source>
</evidence>
<organism evidence="1 2">
    <name type="scientific">Vitis vinifera</name>
    <name type="common">Grape</name>
    <dbReference type="NCBI Taxonomy" id="29760"/>
    <lineage>
        <taxon>Eukaryota</taxon>
        <taxon>Viridiplantae</taxon>
        <taxon>Streptophyta</taxon>
        <taxon>Embryophyta</taxon>
        <taxon>Tracheophyta</taxon>
        <taxon>Spermatophyta</taxon>
        <taxon>Magnoliopsida</taxon>
        <taxon>eudicotyledons</taxon>
        <taxon>Gunneridae</taxon>
        <taxon>Pentapetalae</taxon>
        <taxon>rosids</taxon>
        <taxon>Vitales</taxon>
        <taxon>Vitaceae</taxon>
        <taxon>Viteae</taxon>
        <taxon>Vitis</taxon>
    </lineage>
</organism>
<proteinExistence type="predicted"/>
<dbReference type="AlphaFoldDB" id="A0A438CGW5"/>